<sequence>MSNPPLMPKATAVWLVENTSLTFEQIAEFCKLHPLEVRGIADGEVAAGIKGLDPITSGQLTREELERAAKNPSHHLKLAERRVKVPEMKKSKGPRYTPVSKRQDRPNAILWLLRNHPELKDAQIIRLIGTTKSTIAQIRDRTHWNAQTLSPIDPVSLGLCSQIDLDFEVGRAAKDRPAAIAEIGSTLLPAEETTAPAPALNQTFADMGKPKRQEEEAIDVDSVFSKLKQLKRPAEEDEED</sequence>
<dbReference type="AlphaFoldDB" id="A0A1D7U8U3"/>
<organism evidence="1 2">
    <name type="scientific">Bosea vaviloviae</name>
    <dbReference type="NCBI Taxonomy" id="1526658"/>
    <lineage>
        <taxon>Bacteria</taxon>
        <taxon>Pseudomonadati</taxon>
        <taxon>Pseudomonadota</taxon>
        <taxon>Alphaproteobacteria</taxon>
        <taxon>Hyphomicrobiales</taxon>
        <taxon>Boseaceae</taxon>
        <taxon>Bosea</taxon>
    </lineage>
</organism>
<name>A0A1D7U8U3_9HYPH</name>
<dbReference type="InterPro" id="IPR010421">
    <property type="entry name" value="TrcR"/>
</dbReference>
<dbReference type="RefSeq" id="WP_069693000.1">
    <property type="nucleotide sequence ID" value="NZ_CP017147.1"/>
</dbReference>
<dbReference type="EMBL" id="CP017147">
    <property type="protein sequence ID" value="AOO83806.1"/>
    <property type="molecule type" value="Genomic_DNA"/>
</dbReference>
<keyword evidence="2" id="KW-1185">Reference proteome</keyword>
<gene>
    <name evidence="1" type="ORF">BHK69_28190</name>
</gene>
<reference evidence="1 2" key="1">
    <citation type="journal article" date="2015" name="Antonie Van Leeuwenhoek">
        <title>Bosea vaviloviae sp. nov., a new species of slow-growing rhizobia isolated from nodules of the relict species Vavilovia formosa (Stev.) Fed.</title>
        <authorList>
            <person name="Safronova V.I."/>
            <person name="Kuznetsova I.G."/>
            <person name="Sazanova A.L."/>
            <person name="Kimeklis A.K."/>
            <person name="Belimov A.A."/>
            <person name="Andronov E.E."/>
            <person name="Pinaev A.G."/>
            <person name="Chizhevskaya E.P."/>
            <person name="Pukhaev A.R."/>
            <person name="Popov K.P."/>
            <person name="Willems A."/>
            <person name="Tikhonovich I.A."/>
        </authorList>
    </citation>
    <scope>NUCLEOTIDE SEQUENCE [LARGE SCALE GENOMIC DNA]</scope>
    <source>
        <strain evidence="1 2">Vaf18</strain>
    </source>
</reference>
<dbReference type="KEGG" id="bvv:BHK69_28190"/>
<proteinExistence type="predicted"/>
<evidence type="ECO:0000313" key="2">
    <source>
        <dbReference type="Proteomes" id="UP000094969"/>
    </source>
</evidence>
<dbReference type="OrthoDB" id="9789843at2"/>
<dbReference type="Pfam" id="PF06242">
    <property type="entry name" value="TrcR"/>
    <property type="match status" value="1"/>
</dbReference>
<evidence type="ECO:0000313" key="1">
    <source>
        <dbReference type="EMBL" id="AOO83806.1"/>
    </source>
</evidence>
<protein>
    <submittedName>
        <fullName evidence="1">Cytoplasmic protein</fullName>
    </submittedName>
</protein>
<accession>A0A1D7U8U3</accession>
<dbReference type="Proteomes" id="UP000094969">
    <property type="component" value="Chromosome"/>
</dbReference>
<dbReference type="STRING" id="1526658.BHK69_28190"/>